<protein>
    <submittedName>
        <fullName evidence="1">Transcriptional regulator</fullName>
    </submittedName>
</protein>
<dbReference type="AlphaFoldDB" id="A0A343J9W8"/>
<keyword evidence="2" id="KW-1185">Reference proteome</keyword>
<dbReference type="RefSeq" id="WP_119864458.1">
    <property type="nucleotide sequence ID" value="NZ_CP016786.1"/>
</dbReference>
<accession>A0A343J9W8</accession>
<dbReference type="Pfam" id="PF06923">
    <property type="entry name" value="GutM"/>
    <property type="match status" value="1"/>
</dbReference>
<dbReference type="PIRSF" id="PIRSF011474">
    <property type="entry name" value="Glucitol_operon_activator"/>
    <property type="match status" value="1"/>
</dbReference>
<evidence type="ECO:0000313" key="1">
    <source>
        <dbReference type="EMBL" id="ASW42326.1"/>
    </source>
</evidence>
<proteinExistence type="predicted"/>
<dbReference type="KEGG" id="cia:BEN51_02140"/>
<organism evidence="1 2">
    <name type="scientific">Clostridium isatidis</name>
    <dbReference type="NCBI Taxonomy" id="182773"/>
    <lineage>
        <taxon>Bacteria</taxon>
        <taxon>Bacillati</taxon>
        <taxon>Bacillota</taxon>
        <taxon>Clostridia</taxon>
        <taxon>Eubacteriales</taxon>
        <taxon>Clostridiaceae</taxon>
        <taxon>Clostridium</taxon>
    </lineage>
</organism>
<evidence type="ECO:0000313" key="2">
    <source>
        <dbReference type="Proteomes" id="UP000264883"/>
    </source>
</evidence>
<dbReference type="OrthoDB" id="9096700at2"/>
<dbReference type="Proteomes" id="UP000264883">
    <property type="component" value="Chromosome"/>
</dbReference>
<dbReference type="EMBL" id="CP016786">
    <property type="protein sequence ID" value="ASW42326.1"/>
    <property type="molecule type" value="Genomic_DNA"/>
</dbReference>
<name>A0A343J9W8_9CLOT</name>
<sequence length="145" mass="16163">MNFWFLLICAGIAFMLQYLLTFIQIKSFTEYYKKLRKKGRVAIGKSRGAFHAGCIAMFAINEDGIILEGSYMQGVTVFARAKKLTGFEGKDVGSLTEEDCKGLMKPLKKSILEASSNYNIIMAGGEVLEPPSPIQRLTNIIIQKK</sequence>
<gene>
    <name evidence="1" type="ORF">BEN51_02140</name>
</gene>
<reference evidence="1 2" key="1">
    <citation type="submission" date="2016-08" db="EMBL/GenBank/DDBJ databases">
        <title>Complete Genome Sequence Of The Indigo Reducing Clostridium isatidis DSM15098.</title>
        <authorList>
            <person name="Little G.T."/>
            <person name="Minton N.P."/>
        </authorList>
    </citation>
    <scope>NUCLEOTIDE SEQUENCE [LARGE SCALE GENOMIC DNA]</scope>
    <source>
        <strain evidence="1 2">DSM 15098</strain>
    </source>
</reference>
<dbReference type="InterPro" id="IPR009693">
    <property type="entry name" value="Glucitol_operon_activator"/>
</dbReference>